<feature type="region of interest" description="Disordered" evidence="6">
    <location>
        <begin position="92"/>
        <end position="119"/>
    </location>
</feature>
<feature type="compositionally biased region" description="Low complexity" evidence="6">
    <location>
        <begin position="1"/>
        <end position="34"/>
    </location>
</feature>
<keyword evidence="4" id="KW-0804">Transcription</keyword>
<evidence type="ECO:0000256" key="3">
    <source>
        <dbReference type="ARBA" id="ARBA00023125"/>
    </source>
</evidence>
<feature type="compositionally biased region" description="Polar residues" evidence="6">
    <location>
        <begin position="927"/>
        <end position="940"/>
    </location>
</feature>
<feature type="region of interest" description="Disordered" evidence="6">
    <location>
        <begin position="898"/>
        <end position="995"/>
    </location>
</feature>
<dbReference type="InterPro" id="IPR051089">
    <property type="entry name" value="prtT"/>
</dbReference>
<keyword evidence="5" id="KW-0539">Nucleus</keyword>
<organism evidence="7 8">
    <name type="scientific">Entomortierella parvispora</name>
    <dbReference type="NCBI Taxonomy" id="205924"/>
    <lineage>
        <taxon>Eukaryota</taxon>
        <taxon>Fungi</taxon>
        <taxon>Fungi incertae sedis</taxon>
        <taxon>Mucoromycota</taxon>
        <taxon>Mortierellomycotina</taxon>
        <taxon>Mortierellomycetes</taxon>
        <taxon>Mortierellales</taxon>
        <taxon>Mortierellaceae</taxon>
        <taxon>Entomortierella</taxon>
    </lineage>
</organism>
<keyword evidence="2" id="KW-0805">Transcription regulation</keyword>
<feature type="region of interest" description="Disordered" evidence="6">
    <location>
        <begin position="1"/>
        <end position="41"/>
    </location>
</feature>
<feature type="compositionally biased region" description="Low complexity" evidence="6">
    <location>
        <begin position="163"/>
        <end position="182"/>
    </location>
</feature>
<accession>A0A9P3HEV6</accession>
<keyword evidence="8" id="KW-1185">Reference proteome</keyword>
<dbReference type="GO" id="GO:0000981">
    <property type="term" value="F:DNA-binding transcription factor activity, RNA polymerase II-specific"/>
    <property type="evidence" value="ECO:0007669"/>
    <property type="project" value="TreeGrafter"/>
</dbReference>
<name>A0A9P3HEV6_9FUNG</name>
<dbReference type="PANTHER" id="PTHR31845:SF17">
    <property type="entry name" value="ZN(II)2CYS6 TRANSCRIPTION FACTOR (EUROFUNG)"/>
    <property type="match status" value="1"/>
</dbReference>
<feature type="compositionally biased region" description="Polar residues" evidence="6">
    <location>
        <begin position="213"/>
        <end position="223"/>
    </location>
</feature>
<proteinExistence type="predicted"/>
<dbReference type="OrthoDB" id="2595934at2759"/>
<reference evidence="7" key="1">
    <citation type="submission" date="2021-11" db="EMBL/GenBank/DDBJ databases">
        <authorList>
            <person name="Herlambang A."/>
            <person name="Guo Y."/>
            <person name="Takashima Y."/>
            <person name="Nishizawa T."/>
        </authorList>
    </citation>
    <scope>NUCLEOTIDE SEQUENCE</scope>
    <source>
        <strain evidence="7">E1425</strain>
    </source>
</reference>
<evidence type="ECO:0000256" key="1">
    <source>
        <dbReference type="ARBA" id="ARBA00004123"/>
    </source>
</evidence>
<protein>
    <submittedName>
        <fullName evidence="7">Uncharacterized protein</fullName>
    </submittedName>
</protein>
<dbReference type="EMBL" id="BQFW01000011">
    <property type="protein sequence ID" value="GJJ75465.1"/>
    <property type="molecule type" value="Genomic_DNA"/>
</dbReference>
<dbReference type="GO" id="GO:0000976">
    <property type="term" value="F:transcription cis-regulatory region binding"/>
    <property type="evidence" value="ECO:0007669"/>
    <property type="project" value="TreeGrafter"/>
</dbReference>
<feature type="compositionally biased region" description="Low complexity" evidence="6">
    <location>
        <begin position="139"/>
        <end position="153"/>
    </location>
</feature>
<evidence type="ECO:0000256" key="6">
    <source>
        <dbReference type="SAM" id="MobiDB-lite"/>
    </source>
</evidence>
<keyword evidence="3" id="KW-0238">DNA-binding</keyword>
<dbReference type="AlphaFoldDB" id="A0A9P3HEV6"/>
<evidence type="ECO:0000256" key="4">
    <source>
        <dbReference type="ARBA" id="ARBA00023163"/>
    </source>
</evidence>
<comment type="caution">
    <text evidence="7">The sequence shown here is derived from an EMBL/GenBank/DDBJ whole genome shotgun (WGS) entry which is preliminary data.</text>
</comment>
<dbReference type="PANTHER" id="PTHR31845">
    <property type="entry name" value="FINGER DOMAIN PROTEIN, PUTATIVE-RELATED"/>
    <property type="match status" value="1"/>
</dbReference>
<feature type="region of interest" description="Disordered" evidence="6">
    <location>
        <begin position="139"/>
        <end position="185"/>
    </location>
</feature>
<feature type="compositionally biased region" description="Basic and acidic residues" evidence="6">
    <location>
        <begin position="972"/>
        <end position="982"/>
    </location>
</feature>
<feature type="region of interest" description="Disordered" evidence="6">
    <location>
        <begin position="197"/>
        <end position="285"/>
    </location>
</feature>
<comment type="subcellular location">
    <subcellularLocation>
        <location evidence="1">Nucleus</location>
    </subcellularLocation>
</comment>
<evidence type="ECO:0000256" key="2">
    <source>
        <dbReference type="ARBA" id="ARBA00023015"/>
    </source>
</evidence>
<dbReference type="GO" id="GO:0005634">
    <property type="term" value="C:nucleus"/>
    <property type="evidence" value="ECO:0007669"/>
    <property type="project" value="UniProtKB-SubCell"/>
</dbReference>
<gene>
    <name evidence="7" type="ORF">EMPS_07823</name>
</gene>
<feature type="compositionally biased region" description="Polar residues" evidence="6">
    <location>
        <begin position="231"/>
        <end position="241"/>
    </location>
</feature>
<evidence type="ECO:0000313" key="8">
    <source>
        <dbReference type="Proteomes" id="UP000827284"/>
    </source>
</evidence>
<evidence type="ECO:0000313" key="7">
    <source>
        <dbReference type="EMBL" id="GJJ75465.1"/>
    </source>
</evidence>
<dbReference type="Proteomes" id="UP000827284">
    <property type="component" value="Unassembled WGS sequence"/>
</dbReference>
<sequence>MSSKSASPGPLSSTASTASTASSPVSSSPSNPARPSKRPLAKRCCLSCRSKKARCELPDLFVPSSQDPVSKSKRCHRCCVLDLDCIVWDGDRKRKPKLPPRSHGLDEPSQDSADHTRQETSWNPLAHLASATEDVARQSALSSWSTSSRSSLQPDPIPQLTGSRSSTPISSLSSLIAPSPHSKALAPTVASDPFFHVPPEIFTQPSPELHKSLPTSADTSTGKSGHDDSISGVQPSRSTQGDEPGSTRDEPGSAGDEGGRSRNRRSACTSVPDRPFTSAEKEAMSTLKSHDRTWRSVWRPISVLVDYAAQQPQFVSYLARRVFLPNPSYKVFDLMELIDREECLKLTACMEPYLAWHPHLPSLESLYSHHARQPTRSSLFLLASMCVVAGRHRHPLSSNLMRILSATVDRLGTQILLSGTSDVNTVQALEILLAHEPSLIGTSVCGGREEQASRGKGLAGESLLTAALSISREIGLDKSVRALKDALTADSNKTNKTAREGGSLAIKFVAASLWISLRLWEGHYIFVKSTIRPMRDLNELVEDARCMISIDQRGDRVVASLFSLDKFLAGTVENLSRDNDELLRSAGRTMLAYRIQAMALFQDSMAKIQDLAATEIEGVHGKISLQFRDSIVDMIMLALLEMAQIDNAQQQSMTPFAWHPSAGLVEEWAKLESHTLFSILCTFGTCAIYTGQFDGAFSAKAFMEDLQKDSQLRNQISSVGLKRMDISEKLVASFSFFNRRLNITATSDITLTSRRNPRGLMEATGAPTFLTCALVVDGCRLFLEGAAFILMAYFTIESKSDTKMLLMIQAAQRLDEFDGNIYPLDQSIRTGGQEEAEEAENHVSGDDLEPPLSICKVAAKHVREMAETIQKWKLACSIYRRRRTFSKESFFQIGVRDRVGEDHTGSQGQADGGEDSSIAAPAESHHSTTAVSGATTTQATLDRESRATDMQYGSQRNAYPVNAEPVVPTQSRRTEDTRDTHSNSRSMAHGLHVPHQGNIHYGSQWPSMYPGMAENVLQGYAQAPLAYPPPPQEWPQDADLAGQFGSIEQLLSGSIPDSTQHITGGTVGGIYDLPLLDSFFENLFFSS</sequence>
<evidence type="ECO:0000256" key="5">
    <source>
        <dbReference type="ARBA" id="ARBA00023242"/>
    </source>
</evidence>
<reference evidence="7" key="2">
    <citation type="journal article" date="2022" name="Microbiol. Resour. Announc.">
        <title>Whole-Genome Sequence of Entomortierella parvispora E1425, a Mucoromycotan Fungus Associated with Burkholderiaceae-Related Endosymbiotic Bacteria.</title>
        <authorList>
            <person name="Herlambang A."/>
            <person name="Guo Y."/>
            <person name="Takashima Y."/>
            <person name="Narisawa K."/>
            <person name="Ohta H."/>
            <person name="Nishizawa T."/>
        </authorList>
    </citation>
    <scope>NUCLEOTIDE SEQUENCE</scope>
    <source>
        <strain evidence="7">E1425</strain>
    </source>
</reference>